<dbReference type="InterPro" id="IPR011650">
    <property type="entry name" value="Peptidase_M20_dimer"/>
</dbReference>
<dbReference type="GO" id="GO:0019877">
    <property type="term" value="P:diaminopimelate biosynthetic process"/>
    <property type="evidence" value="ECO:0007669"/>
    <property type="project" value="UniProtKB-KW"/>
</dbReference>
<dbReference type="RefSeq" id="WP_311780534.1">
    <property type="nucleotide sequence ID" value="NZ_JALRMR010000009.1"/>
</dbReference>
<dbReference type="Gene3D" id="3.30.70.360">
    <property type="match status" value="1"/>
</dbReference>
<dbReference type="GO" id="GO:0050118">
    <property type="term" value="F:N-acetyldiaminopimelate deacetylase activity"/>
    <property type="evidence" value="ECO:0007669"/>
    <property type="project" value="UniProtKB-ARBA"/>
</dbReference>
<organism evidence="7 8">
    <name type="scientific">Carnobacterium divergens</name>
    <name type="common">Lactobacillus divergens</name>
    <dbReference type="NCBI Taxonomy" id="2748"/>
    <lineage>
        <taxon>Bacteria</taxon>
        <taxon>Bacillati</taxon>
        <taxon>Bacillota</taxon>
        <taxon>Bacilli</taxon>
        <taxon>Lactobacillales</taxon>
        <taxon>Carnobacteriaceae</taxon>
        <taxon>Carnobacterium</taxon>
    </lineage>
</organism>
<dbReference type="EMBL" id="JALRMR010000009">
    <property type="protein sequence ID" value="MDT1974415.1"/>
    <property type="molecule type" value="Genomic_DNA"/>
</dbReference>
<evidence type="ECO:0000256" key="1">
    <source>
        <dbReference type="ARBA" id="ARBA00022605"/>
    </source>
</evidence>
<keyword evidence="5" id="KW-0464">Manganese</keyword>
<dbReference type="PANTHER" id="PTHR11014">
    <property type="entry name" value="PEPTIDASE M20 FAMILY MEMBER"/>
    <property type="match status" value="1"/>
</dbReference>
<feature type="binding site" evidence="5">
    <location>
        <position position="104"/>
    </location>
    <ligand>
        <name>Mn(2+)</name>
        <dbReference type="ChEBI" id="CHEBI:29035"/>
        <label>2</label>
    </ligand>
</feature>
<dbReference type="InterPro" id="IPR036264">
    <property type="entry name" value="Bact_exopeptidase_dim_dom"/>
</dbReference>
<evidence type="ECO:0000313" key="7">
    <source>
        <dbReference type="EMBL" id="MDT1974415.1"/>
    </source>
</evidence>
<evidence type="ECO:0000256" key="5">
    <source>
        <dbReference type="PIRSR" id="PIRSR005962-1"/>
    </source>
</evidence>
<protein>
    <submittedName>
        <fullName evidence="7">M20 family metallopeptidase</fullName>
    </submittedName>
</protein>
<dbReference type="Proteomes" id="UP001249945">
    <property type="component" value="Unassembled WGS sequence"/>
</dbReference>
<feature type="binding site" evidence="5">
    <location>
        <position position="361"/>
    </location>
    <ligand>
        <name>Mn(2+)</name>
        <dbReference type="ChEBI" id="CHEBI:29035"/>
        <label>2</label>
    </ligand>
</feature>
<dbReference type="Pfam" id="PF07687">
    <property type="entry name" value="M20_dimer"/>
    <property type="match status" value="1"/>
</dbReference>
<reference evidence="7" key="1">
    <citation type="submission" date="2022-04" db="EMBL/GenBank/DDBJ databases">
        <title>Draft genome sequences of lactic acid bacteria (LAB) strains involved in meat spoilage.</title>
        <authorList>
            <person name="Palevich N."/>
        </authorList>
    </citation>
    <scope>NUCLEOTIDE SEQUENCE</scope>
    <source>
        <strain evidence="7">9-14</strain>
    </source>
</reference>
<dbReference type="Pfam" id="PF01546">
    <property type="entry name" value="Peptidase_M20"/>
    <property type="match status" value="1"/>
</dbReference>
<dbReference type="FunFam" id="3.30.70.360:FF:000001">
    <property type="entry name" value="N-acetyldiaminopimelate deacetylase"/>
    <property type="match status" value="1"/>
</dbReference>
<keyword evidence="4" id="KW-0457">Lysine biosynthesis</keyword>
<dbReference type="SUPFAM" id="SSF53187">
    <property type="entry name" value="Zn-dependent exopeptidases"/>
    <property type="match status" value="1"/>
</dbReference>
<keyword evidence="3" id="KW-0220">Diaminopimelate biosynthesis</keyword>
<evidence type="ECO:0000256" key="4">
    <source>
        <dbReference type="ARBA" id="ARBA00023154"/>
    </source>
</evidence>
<dbReference type="AlphaFoldDB" id="A0AAW8R9T4"/>
<dbReference type="PANTHER" id="PTHR11014:SF63">
    <property type="entry name" value="METALLOPEPTIDASE, PUTATIVE (AFU_ORTHOLOGUE AFUA_6G09600)-RELATED"/>
    <property type="match status" value="1"/>
</dbReference>
<sequence>MGNLKASVKKYEEEMIAFRRDLHQHPELQWEEFRTTQKVADEMDKLGIPYRKTVPTGLIAELVGGNPGKTVALRADMDALPVQELNEGLAYKSLEDGKMHACGHDAHTAMLVTAAKALKEIQSDIKGTIRFIFQPSEENAKGAKAMVEQGAVEEVDNVFGIHIWSQMPSGKVSCVVGSSFASADIFTIDFTGRGGHGAMPDACIDATMMASAFVMNVQAIVSRETHPLDPVVVTIGRMDVGTRFNVIAENARLEGTVRCFSIETRERVKKAIQRYAEHTALTYGATAAVDYQYGTLPVVNDEKDALFAQKIIQDSFGEDALLQEPPTTGGEDFSYYTEYTPGCFALVGCGNPAKDTEWAHHHGKFNVDEDAMKMGAEMYAQYAYNYLNN</sequence>
<gene>
    <name evidence="7" type="ORF">MX635_08445</name>
</gene>
<dbReference type="GO" id="GO:0009085">
    <property type="term" value="P:lysine biosynthetic process"/>
    <property type="evidence" value="ECO:0007669"/>
    <property type="project" value="UniProtKB-KW"/>
</dbReference>
<feature type="binding site" evidence="5">
    <location>
        <position position="162"/>
    </location>
    <ligand>
        <name>Mn(2+)</name>
        <dbReference type="ChEBI" id="CHEBI:29035"/>
        <label>2</label>
    </ligand>
</feature>
<keyword evidence="1" id="KW-0028">Amino-acid biosynthesis</keyword>
<dbReference type="GO" id="GO:0046872">
    <property type="term" value="F:metal ion binding"/>
    <property type="evidence" value="ECO:0007669"/>
    <property type="project" value="UniProtKB-KW"/>
</dbReference>
<keyword evidence="2" id="KW-0378">Hydrolase</keyword>
<keyword evidence="5" id="KW-0479">Metal-binding</keyword>
<dbReference type="NCBIfam" id="TIGR01891">
    <property type="entry name" value="amidohydrolases"/>
    <property type="match status" value="1"/>
</dbReference>
<evidence type="ECO:0000259" key="6">
    <source>
        <dbReference type="Pfam" id="PF07687"/>
    </source>
</evidence>
<comment type="cofactor">
    <cofactor evidence="5">
        <name>Mn(2+)</name>
        <dbReference type="ChEBI" id="CHEBI:29035"/>
    </cofactor>
    <text evidence="5">The Mn(2+) ion enhances activity.</text>
</comment>
<dbReference type="InterPro" id="IPR002933">
    <property type="entry name" value="Peptidase_M20"/>
</dbReference>
<comment type="caution">
    <text evidence="7">The sequence shown here is derived from an EMBL/GenBank/DDBJ whole genome shotgun (WGS) entry which is preliminary data.</text>
</comment>
<name>A0AAW8R9T4_CARDV</name>
<dbReference type="Gene3D" id="3.40.630.10">
    <property type="entry name" value="Zn peptidases"/>
    <property type="match status" value="1"/>
</dbReference>
<feature type="binding site" evidence="5">
    <location>
        <position position="102"/>
    </location>
    <ligand>
        <name>Mn(2+)</name>
        <dbReference type="ChEBI" id="CHEBI:29035"/>
        <label>2</label>
    </ligand>
</feature>
<dbReference type="CDD" id="cd08019">
    <property type="entry name" value="M20_Acy1-like"/>
    <property type="match status" value="1"/>
</dbReference>
<dbReference type="InterPro" id="IPR017439">
    <property type="entry name" value="Amidohydrolase"/>
</dbReference>
<accession>A0AAW8R9T4</accession>
<feature type="domain" description="Peptidase M20 dimerisation" evidence="6">
    <location>
        <begin position="186"/>
        <end position="281"/>
    </location>
</feature>
<evidence type="ECO:0000256" key="2">
    <source>
        <dbReference type="ARBA" id="ARBA00022801"/>
    </source>
</evidence>
<feature type="binding site" evidence="5">
    <location>
        <position position="138"/>
    </location>
    <ligand>
        <name>Mn(2+)</name>
        <dbReference type="ChEBI" id="CHEBI:29035"/>
        <label>2</label>
    </ligand>
</feature>
<dbReference type="SUPFAM" id="SSF55031">
    <property type="entry name" value="Bacterial exopeptidase dimerisation domain"/>
    <property type="match status" value="1"/>
</dbReference>
<evidence type="ECO:0000256" key="3">
    <source>
        <dbReference type="ARBA" id="ARBA00022915"/>
    </source>
</evidence>
<dbReference type="PIRSF" id="PIRSF005962">
    <property type="entry name" value="Pept_M20D_amidohydro"/>
    <property type="match status" value="1"/>
</dbReference>
<evidence type="ECO:0000313" key="8">
    <source>
        <dbReference type="Proteomes" id="UP001249945"/>
    </source>
</evidence>
<proteinExistence type="predicted"/>